<reference evidence="4 6" key="2">
    <citation type="submission" date="2022-04" db="EMBL/GenBank/DDBJ databases">
        <title>Chromosome-level reference genomes for two strains of Caenorhabditis briggsae: an improved platform for comparative genomics.</title>
        <authorList>
            <person name="Stevens L."/>
            <person name="Andersen E."/>
        </authorList>
    </citation>
    <scope>NUCLEOTIDE SEQUENCE [LARGE SCALE GENOMIC DNA]</scope>
    <source>
        <strain evidence="4">VX34</strain>
        <tissue evidence="4">Whole-organism</tissue>
    </source>
</reference>
<feature type="transmembrane region" description="Helical" evidence="2">
    <location>
        <begin position="71"/>
        <end position="96"/>
    </location>
</feature>
<evidence type="ECO:0000313" key="6">
    <source>
        <dbReference type="Proteomes" id="UP000829354"/>
    </source>
</evidence>
<keyword evidence="2" id="KW-1133">Transmembrane helix</keyword>
<dbReference type="Proteomes" id="UP000827892">
    <property type="component" value="Chromosome V"/>
</dbReference>
<dbReference type="OMA" id="DLYANYH"/>
<reference evidence="3 5" key="1">
    <citation type="submission" date="2022-02" db="EMBL/GenBank/DDBJ databases">
        <title>Chromosome-level reference genomes for two strains of Caenorhabditis briggsae: an improved platform for comparative genomics.</title>
        <authorList>
            <person name="Stevens L."/>
            <person name="Andersen E.C."/>
        </authorList>
    </citation>
    <scope>NUCLEOTIDE SEQUENCE [LARGE SCALE GENOMIC DNA]</scope>
    <source>
        <strain evidence="3">QX1410_ONT</strain>
        <tissue evidence="3">Whole-organism</tissue>
    </source>
</reference>
<evidence type="ECO:0000313" key="3">
    <source>
        <dbReference type="EMBL" id="ULT85733.1"/>
    </source>
</evidence>
<keyword evidence="6" id="KW-1185">Reference proteome</keyword>
<feature type="region of interest" description="Disordered" evidence="1">
    <location>
        <begin position="172"/>
        <end position="192"/>
    </location>
</feature>
<evidence type="ECO:0000256" key="1">
    <source>
        <dbReference type="SAM" id="MobiDB-lite"/>
    </source>
</evidence>
<sequence length="192" mass="22515">MGVDEEVQNIYYSIYNINLTLVNLDQGLGQLVDGMNFGLGVFDQHVNMVVGKVNDVQNNVNSKLTLFPSEWVYLFVLMFIVLILLGLVGYLLYYIVNYILNRHDRYEEYRMWYLKNVIKQDIDNDYEEDDEFAEGFYSLSDDTPPPTYSEYVQTADLYANYHDEVEAQRKSNQYSSRIGRPRGTEDEYNTLI</sequence>
<dbReference type="Proteomes" id="UP000829354">
    <property type="component" value="Chromosome V"/>
</dbReference>
<name>A0AAE9CXN1_CAEBR</name>
<keyword evidence="2" id="KW-0472">Membrane</keyword>
<dbReference type="AlphaFoldDB" id="A0AAE9CXN1"/>
<protein>
    <submittedName>
        <fullName evidence="3">Uncharacterized protein</fullName>
    </submittedName>
</protein>
<organism evidence="3 5">
    <name type="scientific">Caenorhabditis briggsae</name>
    <dbReference type="NCBI Taxonomy" id="6238"/>
    <lineage>
        <taxon>Eukaryota</taxon>
        <taxon>Metazoa</taxon>
        <taxon>Ecdysozoa</taxon>
        <taxon>Nematoda</taxon>
        <taxon>Chromadorea</taxon>
        <taxon>Rhabditida</taxon>
        <taxon>Rhabditina</taxon>
        <taxon>Rhabditomorpha</taxon>
        <taxon>Rhabditoidea</taxon>
        <taxon>Rhabditidae</taxon>
        <taxon>Peloderinae</taxon>
        <taxon>Caenorhabditis</taxon>
    </lineage>
</organism>
<accession>A0AAE9CXN1</accession>
<keyword evidence="2" id="KW-0812">Transmembrane</keyword>
<evidence type="ECO:0000313" key="4">
    <source>
        <dbReference type="EMBL" id="UMM31488.1"/>
    </source>
</evidence>
<dbReference type="EMBL" id="CP090895">
    <property type="protein sequence ID" value="ULT85733.1"/>
    <property type="molecule type" value="Genomic_DNA"/>
</dbReference>
<dbReference type="EMBL" id="CP092624">
    <property type="protein sequence ID" value="UMM31488.1"/>
    <property type="molecule type" value="Genomic_DNA"/>
</dbReference>
<evidence type="ECO:0000256" key="2">
    <source>
        <dbReference type="SAM" id="Phobius"/>
    </source>
</evidence>
<evidence type="ECO:0000313" key="5">
    <source>
        <dbReference type="Proteomes" id="UP000827892"/>
    </source>
</evidence>
<gene>
    <name evidence="3" type="ORF">L3Y34_005849</name>
    <name evidence="4" type="ORF">L5515_005671</name>
</gene>
<proteinExistence type="predicted"/>